<comment type="caution">
    <text evidence="3">The sequence shown here is derived from an EMBL/GenBank/DDBJ whole genome shotgun (WGS) entry which is preliminary data.</text>
</comment>
<evidence type="ECO:0000256" key="1">
    <source>
        <dbReference type="SAM" id="MobiDB-lite"/>
    </source>
</evidence>
<gene>
    <name evidence="3" type="ORF">BpHYR1_039232</name>
</gene>
<dbReference type="AlphaFoldDB" id="A0A3M7SP33"/>
<keyword evidence="4" id="KW-1185">Reference proteome</keyword>
<feature type="non-terminal residue" evidence="3">
    <location>
        <position position="127"/>
    </location>
</feature>
<dbReference type="EMBL" id="REGN01001052">
    <property type="protein sequence ID" value="RNA37367.1"/>
    <property type="molecule type" value="Genomic_DNA"/>
</dbReference>
<keyword evidence="2" id="KW-1133">Transmembrane helix</keyword>
<evidence type="ECO:0000313" key="4">
    <source>
        <dbReference type="Proteomes" id="UP000276133"/>
    </source>
</evidence>
<feature type="transmembrane region" description="Helical" evidence="2">
    <location>
        <begin position="33"/>
        <end position="54"/>
    </location>
</feature>
<accession>A0A3M7SP33</accession>
<feature type="transmembrane region" description="Helical" evidence="2">
    <location>
        <begin position="6"/>
        <end position="26"/>
    </location>
</feature>
<proteinExistence type="predicted"/>
<name>A0A3M7SP33_BRAPC</name>
<sequence length="127" mass="14089">MQIFEWFRPVFLIHSGVLYLGLWMLINKYGIDVVAMSAGDLVFLVMGAVAISYLTNVLEKKEKTDGEAKPVCSGPKPTPNDIKFSKLALGGSIVTLECIGEIKRPDFRTLGGDEKEYKFGDRESTRA</sequence>
<keyword evidence="2" id="KW-0472">Membrane</keyword>
<reference evidence="3 4" key="1">
    <citation type="journal article" date="2018" name="Sci. Rep.">
        <title>Genomic signatures of local adaptation to the degree of environmental predictability in rotifers.</title>
        <authorList>
            <person name="Franch-Gras L."/>
            <person name="Hahn C."/>
            <person name="Garcia-Roger E.M."/>
            <person name="Carmona M.J."/>
            <person name="Serra M."/>
            <person name="Gomez A."/>
        </authorList>
    </citation>
    <scope>NUCLEOTIDE SEQUENCE [LARGE SCALE GENOMIC DNA]</scope>
    <source>
        <strain evidence="3">HYR1</strain>
    </source>
</reference>
<keyword evidence="2" id="KW-0812">Transmembrane</keyword>
<organism evidence="3 4">
    <name type="scientific">Brachionus plicatilis</name>
    <name type="common">Marine rotifer</name>
    <name type="synonym">Brachionus muelleri</name>
    <dbReference type="NCBI Taxonomy" id="10195"/>
    <lineage>
        <taxon>Eukaryota</taxon>
        <taxon>Metazoa</taxon>
        <taxon>Spiralia</taxon>
        <taxon>Gnathifera</taxon>
        <taxon>Rotifera</taxon>
        <taxon>Eurotatoria</taxon>
        <taxon>Monogononta</taxon>
        <taxon>Pseudotrocha</taxon>
        <taxon>Ploima</taxon>
        <taxon>Brachionidae</taxon>
        <taxon>Brachionus</taxon>
    </lineage>
</organism>
<feature type="region of interest" description="Disordered" evidence="1">
    <location>
        <begin position="107"/>
        <end position="127"/>
    </location>
</feature>
<evidence type="ECO:0000313" key="3">
    <source>
        <dbReference type="EMBL" id="RNA37367.1"/>
    </source>
</evidence>
<dbReference type="Proteomes" id="UP000276133">
    <property type="component" value="Unassembled WGS sequence"/>
</dbReference>
<evidence type="ECO:0000256" key="2">
    <source>
        <dbReference type="SAM" id="Phobius"/>
    </source>
</evidence>
<protein>
    <submittedName>
        <fullName evidence="3">Uncharacterized protein</fullName>
    </submittedName>
</protein>